<evidence type="ECO:0000259" key="1">
    <source>
        <dbReference type="Pfam" id="PF10551"/>
    </source>
</evidence>
<reference evidence="2" key="1">
    <citation type="journal article" date="2022" name="Int. J. Mol. Sci.">
        <title>Draft Genome of Tanacetum Coccineum: Genomic Comparison of Closely Related Tanacetum-Family Plants.</title>
        <authorList>
            <person name="Yamashiro T."/>
            <person name="Shiraishi A."/>
            <person name="Nakayama K."/>
            <person name="Satake H."/>
        </authorList>
    </citation>
    <scope>NUCLEOTIDE SEQUENCE</scope>
</reference>
<gene>
    <name evidence="2" type="ORF">Tco_0801051</name>
</gene>
<feature type="domain" description="MULE transposase" evidence="1">
    <location>
        <begin position="342"/>
        <end position="436"/>
    </location>
</feature>
<evidence type="ECO:0000313" key="2">
    <source>
        <dbReference type="EMBL" id="GJS94083.1"/>
    </source>
</evidence>
<keyword evidence="3" id="KW-1185">Reference proteome</keyword>
<name>A0ABQ4ZZ31_9ASTR</name>
<accession>A0ABQ4ZZ31</accession>
<reference evidence="2" key="2">
    <citation type="submission" date="2022-01" db="EMBL/GenBank/DDBJ databases">
        <authorList>
            <person name="Yamashiro T."/>
            <person name="Shiraishi A."/>
            <person name="Satake H."/>
            <person name="Nakayama K."/>
        </authorList>
    </citation>
    <scope>NUCLEOTIDE SEQUENCE</scope>
</reference>
<dbReference type="InterPro" id="IPR018289">
    <property type="entry name" value="MULE_transposase_dom"/>
</dbReference>
<proteinExistence type="predicted"/>
<protein>
    <submittedName>
        <fullName evidence="2">Mutator type transposase</fullName>
    </submittedName>
</protein>
<dbReference type="Pfam" id="PF10551">
    <property type="entry name" value="MULE"/>
    <property type="match status" value="1"/>
</dbReference>
<dbReference type="Proteomes" id="UP001151760">
    <property type="component" value="Unassembled WGS sequence"/>
</dbReference>
<dbReference type="EMBL" id="BQNB010011704">
    <property type="protein sequence ID" value="GJS94083.1"/>
    <property type="molecule type" value="Genomic_DNA"/>
</dbReference>
<dbReference type="PANTHER" id="PTHR31973">
    <property type="entry name" value="POLYPROTEIN, PUTATIVE-RELATED"/>
    <property type="match status" value="1"/>
</dbReference>
<comment type="caution">
    <text evidence="2">The sequence shown here is derived from an EMBL/GenBank/DDBJ whole genome shotgun (WGS) entry which is preliminary data.</text>
</comment>
<evidence type="ECO:0000313" key="3">
    <source>
        <dbReference type="Proteomes" id="UP001151760"/>
    </source>
</evidence>
<organism evidence="2 3">
    <name type="scientific">Tanacetum coccineum</name>
    <dbReference type="NCBI Taxonomy" id="301880"/>
    <lineage>
        <taxon>Eukaryota</taxon>
        <taxon>Viridiplantae</taxon>
        <taxon>Streptophyta</taxon>
        <taxon>Embryophyta</taxon>
        <taxon>Tracheophyta</taxon>
        <taxon>Spermatophyta</taxon>
        <taxon>Magnoliopsida</taxon>
        <taxon>eudicotyledons</taxon>
        <taxon>Gunneridae</taxon>
        <taxon>Pentapetalae</taxon>
        <taxon>asterids</taxon>
        <taxon>campanulids</taxon>
        <taxon>Asterales</taxon>
        <taxon>Asteraceae</taxon>
        <taxon>Asteroideae</taxon>
        <taxon>Anthemideae</taxon>
        <taxon>Anthemidinae</taxon>
        <taxon>Tanacetum</taxon>
    </lineage>
</organism>
<dbReference type="PANTHER" id="PTHR31973:SF190">
    <property type="entry name" value="MULE TRANSPOSASE DOMAIN-CONTAINING PROTEIN"/>
    <property type="match status" value="1"/>
</dbReference>
<sequence length="557" mass="63101">MRDMLFVKNLQVQLDVCSPILFHLLFGEAGCFALLSASRCASCGYVQRKPDGDLDTGMHALGNDHDVRKLAEYVRLGNKMTGVYIEHERTTLHTYYMTHEDADFSTPKCVIEEIKDDAMPEIRVTKLKPRKPLVGKEIGESTQPASQIMTQPSVFVDPFYSASYPFLSDNDFDPFLDLASLDVIDKEIPPSVGNGKVVLETIEEEGSGSKSSDDGNDNDELVDVENPMEHVDIGVIDNDEFESASKEDGLERVRQRKLKQLKKQHKPKNGVCTNTTSMLANGLGVEMRNYVMELKAYNPNITVRNGVKSEAYHTCPTIIFKRIYVCLGATKGGFKACMRDFLGFDGAFMKGPFPGQLLTVVGVDPNNGIYPLAYSILESESRDSWTWFLEHLKEDLELQDNSNFTFIGDRQKGIIHAIAALFPAAKHRFCLRHIHEKLRWAGTAYKDLLWKCATALTIPQFQEVMDLLKGFNKDCYDWLWRSKTDMLLNNMCEVLNGQMLDGRDMPFISTLEYAREYMMKRIMIVKHVIEKSVRPLTPTATRLFQAIKDEVSEYTAN</sequence>